<evidence type="ECO:0000313" key="2">
    <source>
        <dbReference type="EMBL" id="GGM14787.1"/>
    </source>
</evidence>
<name>A0A917T9U9_9ACTN</name>
<dbReference type="InterPro" id="IPR051531">
    <property type="entry name" value="N-acetyltransferase"/>
</dbReference>
<dbReference type="InterPro" id="IPR016181">
    <property type="entry name" value="Acyl_CoA_acyltransferase"/>
</dbReference>
<dbReference type="PROSITE" id="PS51186">
    <property type="entry name" value="GNAT"/>
    <property type="match status" value="1"/>
</dbReference>
<comment type="caution">
    <text evidence="2">The sequence shown here is derived from an EMBL/GenBank/DDBJ whole genome shotgun (WGS) entry which is preliminary data.</text>
</comment>
<dbReference type="EMBL" id="BMNA01000013">
    <property type="protein sequence ID" value="GGM14787.1"/>
    <property type="molecule type" value="Genomic_DNA"/>
</dbReference>
<dbReference type="InterPro" id="IPR000182">
    <property type="entry name" value="GNAT_dom"/>
</dbReference>
<dbReference type="Proteomes" id="UP000655208">
    <property type="component" value="Unassembled WGS sequence"/>
</dbReference>
<dbReference type="PANTHER" id="PTHR43792:SF1">
    <property type="entry name" value="N-ACETYLTRANSFERASE DOMAIN-CONTAINING PROTEIN"/>
    <property type="match status" value="1"/>
</dbReference>
<dbReference type="AlphaFoldDB" id="A0A917T9U9"/>
<dbReference type="GO" id="GO:0016747">
    <property type="term" value="F:acyltransferase activity, transferring groups other than amino-acyl groups"/>
    <property type="evidence" value="ECO:0007669"/>
    <property type="project" value="InterPro"/>
</dbReference>
<feature type="domain" description="N-acetyltransferase" evidence="1">
    <location>
        <begin position="16"/>
        <end position="187"/>
    </location>
</feature>
<dbReference type="Pfam" id="PF13302">
    <property type="entry name" value="Acetyltransf_3"/>
    <property type="match status" value="1"/>
</dbReference>
<dbReference type="PANTHER" id="PTHR43792">
    <property type="entry name" value="GNAT FAMILY, PUTATIVE (AFU_ORTHOLOGUE AFUA_3G00765)-RELATED-RELATED"/>
    <property type="match status" value="1"/>
</dbReference>
<reference evidence="2" key="2">
    <citation type="submission" date="2020-09" db="EMBL/GenBank/DDBJ databases">
        <authorList>
            <person name="Sun Q."/>
            <person name="Zhou Y."/>
        </authorList>
    </citation>
    <scope>NUCLEOTIDE SEQUENCE</scope>
    <source>
        <strain evidence="2">CGMCC 4.7308</strain>
    </source>
</reference>
<accession>A0A917T9U9</accession>
<gene>
    <name evidence="2" type="ORF">GCM10011594_38470</name>
</gene>
<dbReference type="SUPFAM" id="SSF55729">
    <property type="entry name" value="Acyl-CoA N-acyltransferases (Nat)"/>
    <property type="match status" value="1"/>
</dbReference>
<dbReference type="Gene3D" id="3.40.630.30">
    <property type="match status" value="1"/>
</dbReference>
<organism evidence="2 3">
    <name type="scientific">Nakamurella endophytica</name>
    <dbReference type="NCBI Taxonomy" id="1748367"/>
    <lineage>
        <taxon>Bacteria</taxon>
        <taxon>Bacillati</taxon>
        <taxon>Actinomycetota</taxon>
        <taxon>Actinomycetes</taxon>
        <taxon>Nakamurellales</taxon>
        <taxon>Nakamurellaceae</taxon>
        <taxon>Nakamurella</taxon>
    </lineage>
</organism>
<reference evidence="2" key="1">
    <citation type="journal article" date="2014" name="Int. J. Syst. Evol. Microbiol.">
        <title>Complete genome sequence of Corynebacterium casei LMG S-19264T (=DSM 44701T), isolated from a smear-ripened cheese.</title>
        <authorList>
            <consortium name="US DOE Joint Genome Institute (JGI-PGF)"/>
            <person name="Walter F."/>
            <person name="Albersmeier A."/>
            <person name="Kalinowski J."/>
            <person name="Ruckert C."/>
        </authorList>
    </citation>
    <scope>NUCLEOTIDE SEQUENCE</scope>
    <source>
        <strain evidence="2">CGMCC 4.7308</strain>
    </source>
</reference>
<proteinExistence type="predicted"/>
<evidence type="ECO:0000313" key="3">
    <source>
        <dbReference type="Proteomes" id="UP000655208"/>
    </source>
</evidence>
<sequence length="198" mass="21825">MVPGEIAPYPLRSPRLRITPLAAADVDDFVRYRQDPEVARWQSWDTDYRVADALALVAGQPVDRLPGAGEWLQLAVRPVDGGPLHGDVAVRRCAGQPDTFELGVTLARAAQGRGIAGEALRAVLDMLFHDAGAHRVVASCDARNLPVSRLLRRVGMRHESRQLEADWFKGEWTTLDGWAVLAREWRDLAPRTVSTSAS</sequence>
<protein>
    <submittedName>
        <fullName evidence="2">N-acetyltransferase</fullName>
    </submittedName>
</protein>
<evidence type="ECO:0000259" key="1">
    <source>
        <dbReference type="PROSITE" id="PS51186"/>
    </source>
</evidence>
<keyword evidence="3" id="KW-1185">Reference proteome</keyword>